<dbReference type="Gene3D" id="3.40.50.720">
    <property type="entry name" value="NAD(P)-binding Rossmann-like Domain"/>
    <property type="match status" value="1"/>
</dbReference>
<dbReference type="SUPFAM" id="SSF51735">
    <property type="entry name" value="NAD(P)-binding Rossmann-fold domains"/>
    <property type="match status" value="1"/>
</dbReference>
<dbReference type="HOGENOM" id="CLU_023194_17_2_11"/>
<dbReference type="GO" id="GO:0016491">
    <property type="term" value="F:oxidoreductase activity"/>
    <property type="evidence" value="ECO:0007669"/>
    <property type="project" value="UniProtKB-KW"/>
</dbReference>
<name>F0M4K9_PSEPM</name>
<protein>
    <submittedName>
        <fullName evidence="6">Putative dehydrogenase</fullName>
    </submittedName>
</protein>
<evidence type="ECO:0000313" key="6">
    <source>
        <dbReference type="EMBL" id="ADX74556.1"/>
    </source>
</evidence>
<organism evidence="6 7">
    <name type="scientific">Pseudarthrobacter phenanthrenivorans (strain DSM 18606 / JCM 16027 / LMG 23796 / Sphe3)</name>
    <name type="common">Arthrobacter phenanthrenivorans</name>
    <dbReference type="NCBI Taxonomy" id="930171"/>
    <lineage>
        <taxon>Bacteria</taxon>
        <taxon>Bacillati</taxon>
        <taxon>Actinomycetota</taxon>
        <taxon>Actinomycetes</taxon>
        <taxon>Micrococcales</taxon>
        <taxon>Micrococcaceae</taxon>
        <taxon>Pseudarthrobacter</taxon>
    </lineage>
</organism>
<dbReference type="eggNOG" id="COG0673">
    <property type="taxonomic scope" value="Bacteria"/>
</dbReference>
<dbReference type="InterPro" id="IPR036291">
    <property type="entry name" value="NAD(P)-bd_dom_sf"/>
</dbReference>
<dbReference type="Pfam" id="PF01408">
    <property type="entry name" value="GFO_IDH_MocA"/>
    <property type="match status" value="1"/>
</dbReference>
<evidence type="ECO:0000259" key="5">
    <source>
        <dbReference type="Pfam" id="PF22725"/>
    </source>
</evidence>
<dbReference type="KEGG" id="apn:Asphe3_34540"/>
<dbReference type="STRING" id="930171.Asphe3_34540"/>
<evidence type="ECO:0000256" key="3">
    <source>
        <dbReference type="ARBA" id="ARBA00023027"/>
    </source>
</evidence>
<dbReference type="OrthoDB" id="9792085at2"/>
<dbReference type="PANTHER" id="PTHR43708">
    <property type="entry name" value="CONSERVED EXPRESSED OXIDOREDUCTASE (EUROFUNG)"/>
    <property type="match status" value="1"/>
</dbReference>
<evidence type="ECO:0000259" key="4">
    <source>
        <dbReference type="Pfam" id="PF01408"/>
    </source>
</evidence>
<comment type="similarity">
    <text evidence="1">Belongs to the Gfo/Idh/MocA family.</text>
</comment>
<dbReference type="PANTHER" id="PTHR43708:SF5">
    <property type="entry name" value="CONSERVED EXPRESSED OXIDOREDUCTASE (EUROFUNG)-RELATED"/>
    <property type="match status" value="1"/>
</dbReference>
<dbReference type="GO" id="GO:0000166">
    <property type="term" value="F:nucleotide binding"/>
    <property type="evidence" value="ECO:0007669"/>
    <property type="project" value="InterPro"/>
</dbReference>
<dbReference type="Proteomes" id="UP000008639">
    <property type="component" value="Chromosome"/>
</dbReference>
<dbReference type="InterPro" id="IPR055170">
    <property type="entry name" value="GFO_IDH_MocA-like_dom"/>
</dbReference>
<dbReference type="Gene3D" id="3.30.360.10">
    <property type="entry name" value="Dihydrodipicolinate Reductase, domain 2"/>
    <property type="match status" value="1"/>
</dbReference>
<dbReference type="AlphaFoldDB" id="F0M4K9"/>
<dbReference type="Pfam" id="PF22725">
    <property type="entry name" value="GFO_IDH_MocA_C3"/>
    <property type="match status" value="1"/>
</dbReference>
<accession>F0M4K9</accession>
<evidence type="ECO:0000256" key="2">
    <source>
        <dbReference type="ARBA" id="ARBA00023002"/>
    </source>
</evidence>
<dbReference type="SUPFAM" id="SSF55347">
    <property type="entry name" value="Glyceraldehyde-3-phosphate dehydrogenase-like, C-terminal domain"/>
    <property type="match status" value="1"/>
</dbReference>
<gene>
    <name evidence="6" type="ordered locus">Asphe3_34540</name>
</gene>
<reference evidence="6 7" key="1">
    <citation type="journal article" date="2011" name="Stand. Genomic Sci.">
        <title>Complete genome sequence of Arthrobacter phenanthrenivorans type strain (Sphe3).</title>
        <authorList>
            <person name="Kallimanis A."/>
            <person name="Labutti K.M."/>
            <person name="Lapidus A."/>
            <person name="Clum A."/>
            <person name="Lykidis A."/>
            <person name="Mavromatis K."/>
            <person name="Pagani I."/>
            <person name="Liolios K."/>
            <person name="Ivanova N."/>
            <person name="Goodwin L."/>
            <person name="Pitluck S."/>
            <person name="Chen A."/>
            <person name="Palaniappan K."/>
            <person name="Markowitz V."/>
            <person name="Bristow J."/>
            <person name="Velentzas A.D."/>
            <person name="Perisynakis A."/>
            <person name="Ouzounis C.C."/>
            <person name="Kyrpides N.C."/>
            <person name="Koukkou A.I."/>
            <person name="Drainas C."/>
        </authorList>
    </citation>
    <scope>NUCLEOTIDE SEQUENCE [LARGE SCALE GENOMIC DNA]</scope>
    <source>
        <strain evidence="7">DSM 18606 / JCM 16027 / LMG 23796 / Sphe3</strain>
    </source>
</reference>
<sequence>MINSDNPQTADPALRTPALAENAERYAPLRVGLVGTGWVAHQHVAGYKSVSASNVAVVAACDPREDVLEEFASRYSIPGRYVSATEMLEREELDAVVLLTPPAIRDEVIYPALERGKHLLIEKPFAVTGAKAAEYVTAADAAGVQLAVSQNFRWFPEMQWLASRLRSRDAGTPRYIDARSFQNRPQQPGVWRANESKLEMAIFSIHLIDRIQWLAPGAPTFVRAVTRRNVSSGLPGEQFTSLSVEFDDDMVADMVSSWMSIRLPLNDLRVDTDTGSASVSRTHPMSGEAIGAAHFSGSEPEYLQFQDSENDTHSSQSYGGSMHAFAHALRTGQPAAHSGRNNLRTMGIMEAAYLSADRGGAPVHVEEALGPAWSVRN</sequence>
<feature type="domain" description="GFO/IDH/MocA-like oxidoreductase" evidence="5">
    <location>
        <begin position="161"/>
        <end position="276"/>
    </location>
</feature>
<evidence type="ECO:0000313" key="7">
    <source>
        <dbReference type="Proteomes" id="UP000008639"/>
    </source>
</evidence>
<keyword evidence="3" id="KW-0520">NAD</keyword>
<evidence type="ECO:0000256" key="1">
    <source>
        <dbReference type="ARBA" id="ARBA00010928"/>
    </source>
</evidence>
<proteinExistence type="inferred from homology"/>
<keyword evidence="2" id="KW-0560">Oxidoreductase</keyword>
<feature type="domain" description="Gfo/Idh/MocA-like oxidoreductase N-terminal" evidence="4">
    <location>
        <begin position="29"/>
        <end position="148"/>
    </location>
</feature>
<dbReference type="EMBL" id="CP002379">
    <property type="protein sequence ID" value="ADX74556.1"/>
    <property type="molecule type" value="Genomic_DNA"/>
</dbReference>
<dbReference type="InterPro" id="IPR051317">
    <property type="entry name" value="Gfo/Idh/MocA_oxidoreduct"/>
</dbReference>
<dbReference type="InterPro" id="IPR000683">
    <property type="entry name" value="Gfo/Idh/MocA-like_OxRdtase_N"/>
</dbReference>